<evidence type="ECO:0000313" key="1">
    <source>
        <dbReference type="EMBL" id="TWT63416.1"/>
    </source>
</evidence>
<keyword evidence="2" id="KW-1185">Reference proteome</keyword>
<gene>
    <name evidence="1" type="ORF">Pan54_41690</name>
</gene>
<evidence type="ECO:0000313" key="2">
    <source>
        <dbReference type="Proteomes" id="UP000316095"/>
    </source>
</evidence>
<name>A0A5C5XJM6_9PLAN</name>
<comment type="caution">
    <text evidence="1">The sequence shown here is derived from an EMBL/GenBank/DDBJ whole genome shotgun (WGS) entry which is preliminary data.</text>
</comment>
<proteinExistence type="predicted"/>
<protein>
    <submittedName>
        <fullName evidence="1">Uncharacterized protein</fullName>
    </submittedName>
</protein>
<reference evidence="1 2" key="1">
    <citation type="submission" date="2019-02" db="EMBL/GenBank/DDBJ databases">
        <title>Deep-cultivation of Planctomycetes and their phenomic and genomic characterization uncovers novel biology.</title>
        <authorList>
            <person name="Wiegand S."/>
            <person name="Jogler M."/>
            <person name="Boedeker C."/>
            <person name="Pinto D."/>
            <person name="Vollmers J."/>
            <person name="Rivas-Marin E."/>
            <person name="Kohn T."/>
            <person name="Peeters S.H."/>
            <person name="Heuer A."/>
            <person name="Rast P."/>
            <person name="Oberbeckmann S."/>
            <person name="Bunk B."/>
            <person name="Jeske O."/>
            <person name="Meyerdierks A."/>
            <person name="Storesund J.E."/>
            <person name="Kallscheuer N."/>
            <person name="Luecker S."/>
            <person name="Lage O.M."/>
            <person name="Pohl T."/>
            <person name="Merkel B.J."/>
            <person name="Hornburger P."/>
            <person name="Mueller R.-W."/>
            <person name="Bruemmer F."/>
            <person name="Labrenz M."/>
            <person name="Spormann A.M."/>
            <person name="Op Den Camp H."/>
            <person name="Overmann J."/>
            <person name="Amann R."/>
            <person name="Jetten M.S.M."/>
            <person name="Mascher T."/>
            <person name="Medema M.H."/>
            <person name="Devos D.P."/>
            <person name="Kaster A.-K."/>
            <person name="Ovreas L."/>
            <person name="Rohde M."/>
            <person name="Galperin M.Y."/>
            <person name="Jogler C."/>
        </authorList>
    </citation>
    <scope>NUCLEOTIDE SEQUENCE [LARGE SCALE GENOMIC DNA]</scope>
    <source>
        <strain evidence="1 2">Pan54</strain>
    </source>
</reference>
<dbReference type="AlphaFoldDB" id="A0A5C5XJM6"/>
<dbReference type="EMBL" id="SJPG01000001">
    <property type="protein sequence ID" value="TWT63416.1"/>
    <property type="molecule type" value="Genomic_DNA"/>
</dbReference>
<accession>A0A5C5XJM6</accession>
<dbReference type="Proteomes" id="UP000316095">
    <property type="component" value="Unassembled WGS sequence"/>
</dbReference>
<sequence length="241" mass="28296">MLPDGQQQLLQTIELVIDADHGSLKAKANNSTDPTLSNIWIETPDLVVQYVPHHKSMGLRPPTDARGNIRPHEFIDPRALGIASRVELSKRTYPELKKGFYRLLDGSFQFKTDQTDEGRERLRIISEKFHYEREIIMDYKKGYVSEKTFLYYQPEVNPQPAWSMLTDWENVNEVMVQVRSELIKHKNDDRTIIEVEWHSINETVPAEEFQWKEIELKERTRIVDASKGHDKEITVRYSDQE</sequence>
<organism evidence="1 2">
    <name type="scientific">Rubinisphaera italica</name>
    <dbReference type="NCBI Taxonomy" id="2527969"/>
    <lineage>
        <taxon>Bacteria</taxon>
        <taxon>Pseudomonadati</taxon>
        <taxon>Planctomycetota</taxon>
        <taxon>Planctomycetia</taxon>
        <taxon>Planctomycetales</taxon>
        <taxon>Planctomycetaceae</taxon>
        <taxon>Rubinisphaera</taxon>
    </lineage>
</organism>